<dbReference type="FunFam" id="1.10.287.130:FF:000001">
    <property type="entry name" value="Two-component sensor histidine kinase"/>
    <property type="match status" value="1"/>
</dbReference>
<dbReference type="KEGG" id="mri:Mal4_02980"/>
<dbReference type="SMART" id="SM00387">
    <property type="entry name" value="HATPase_c"/>
    <property type="match status" value="1"/>
</dbReference>
<evidence type="ECO:0000256" key="3">
    <source>
        <dbReference type="ARBA" id="ARBA00022553"/>
    </source>
</evidence>
<evidence type="ECO:0000256" key="1">
    <source>
        <dbReference type="ARBA" id="ARBA00000085"/>
    </source>
</evidence>
<dbReference type="SUPFAM" id="SSF55785">
    <property type="entry name" value="PYP-like sensor domain (PAS domain)"/>
    <property type="match status" value="1"/>
</dbReference>
<comment type="catalytic activity">
    <reaction evidence="1">
        <text>ATP + protein L-histidine = ADP + protein N-phospho-L-histidine.</text>
        <dbReference type="EC" id="2.7.13.3"/>
    </reaction>
</comment>
<evidence type="ECO:0000256" key="5">
    <source>
        <dbReference type="ARBA" id="ARBA00022777"/>
    </source>
</evidence>
<dbReference type="PRINTS" id="PR00344">
    <property type="entry name" value="BCTRLSENSOR"/>
</dbReference>
<feature type="compositionally biased region" description="Basic and acidic residues" evidence="9">
    <location>
        <begin position="548"/>
        <end position="557"/>
    </location>
</feature>
<reference evidence="13 14" key="1">
    <citation type="submission" date="2019-02" db="EMBL/GenBank/DDBJ databases">
        <title>Deep-cultivation of Planctomycetes and their phenomic and genomic characterization uncovers novel biology.</title>
        <authorList>
            <person name="Wiegand S."/>
            <person name="Jogler M."/>
            <person name="Boedeker C."/>
            <person name="Pinto D."/>
            <person name="Vollmers J."/>
            <person name="Rivas-Marin E."/>
            <person name="Kohn T."/>
            <person name="Peeters S.H."/>
            <person name="Heuer A."/>
            <person name="Rast P."/>
            <person name="Oberbeckmann S."/>
            <person name="Bunk B."/>
            <person name="Jeske O."/>
            <person name="Meyerdierks A."/>
            <person name="Storesund J.E."/>
            <person name="Kallscheuer N."/>
            <person name="Luecker S."/>
            <person name="Lage O.M."/>
            <person name="Pohl T."/>
            <person name="Merkel B.J."/>
            <person name="Hornburger P."/>
            <person name="Mueller R.-W."/>
            <person name="Bruemmer F."/>
            <person name="Labrenz M."/>
            <person name="Spormann A.M."/>
            <person name="Op den Camp H."/>
            <person name="Overmann J."/>
            <person name="Amann R."/>
            <person name="Jetten M.S.M."/>
            <person name="Mascher T."/>
            <person name="Medema M.H."/>
            <person name="Devos D.P."/>
            <person name="Kaster A.-K."/>
            <person name="Ovreas L."/>
            <person name="Rohde M."/>
            <person name="Galperin M.Y."/>
            <person name="Jogler C."/>
        </authorList>
    </citation>
    <scope>NUCLEOTIDE SEQUENCE [LARGE SCALE GENOMIC DNA]</scope>
    <source>
        <strain evidence="13 14">Mal4</strain>
    </source>
</reference>
<keyword evidence="5 13" id="KW-0418">Kinase</keyword>
<dbReference type="CDD" id="cd00082">
    <property type="entry name" value="HisKA"/>
    <property type="match status" value="1"/>
</dbReference>
<dbReference type="PROSITE" id="PS50112">
    <property type="entry name" value="PAS"/>
    <property type="match status" value="1"/>
</dbReference>
<dbReference type="PROSITE" id="PS50110">
    <property type="entry name" value="RESPONSE_REGULATORY"/>
    <property type="match status" value="1"/>
</dbReference>
<sequence length="685" mass="75844">MTPEAFSVFANLVPDALLLLDVHGRIIEASPRAAQMFGEDGESLAGRPLGDLTKDSPEALQEHFRLCRRSRDEVLGAVHPHCAQAPRRMFARLLNRGDKHAEKYLLRIPVEDRAVGQFVLLNQKVDELGREITRRRIAEVELLEQRDLAEFGRDVGLTLAEENTTSAMLQRCVELMVSHLGGAFARIWTLPNGSNELILRASAGIYTHRDGGHSRIRVGQYKIGRIASEQQPLLTNHVVGDEQIHDQEWARREGMVGFAGFPLLVDGRVVGVMAMFSRRALSESVLKAMDSVANSIALGIERKRIAAELKRNAETLRRADQRKNEFLAMLAHELRNPLAPIRSGLELLRLQTGECETLSIMNQQVQHLARLVDDLLDVSRIMRGRIELRSELICLDEVIEHAVTTVRPAMEQHRHTLTVKVSPQRVWLHADRVRLEQVLTNLLTNAAKYTPNGGHVELSCRTEDSSVLVSVRDDGVGIDADFLPEVFELFAQNERELARSEGGLGIGLTLVRQLVHLHDGDVSIRSDGPGQGTEVTVQLPLADPPRSAGDERPRPQTHDIPNCRVLVVDDSIGSAKILRMLLGEIGVGNIELAHDGPSAITAAEAFEPDVIFLDLGLPGLDGFQVAERLRADRQFDATKLIALTGYGTEEDRRKSSEIGFDDHLVKPVSLEQLQQALSTSLNSAS</sequence>
<keyword evidence="14" id="KW-1185">Reference proteome</keyword>
<keyword evidence="7" id="KW-0472">Membrane</keyword>
<dbReference type="PANTHER" id="PTHR43547">
    <property type="entry name" value="TWO-COMPONENT HISTIDINE KINASE"/>
    <property type="match status" value="1"/>
</dbReference>
<dbReference type="Gene3D" id="3.30.450.20">
    <property type="entry name" value="PAS domain"/>
    <property type="match status" value="1"/>
</dbReference>
<dbReference type="SUPFAM" id="SSF52172">
    <property type="entry name" value="CheY-like"/>
    <property type="match status" value="1"/>
</dbReference>
<dbReference type="Proteomes" id="UP000320496">
    <property type="component" value="Chromosome"/>
</dbReference>
<evidence type="ECO:0000259" key="10">
    <source>
        <dbReference type="PROSITE" id="PS50109"/>
    </source>
</evidence>
<accession>A0A517Z0M4</accession>
<dbReference type="RefSeq" id="WP_145366723.1">
    <property type="nucleotide sequence ID" value="NZ_CP036275.1"/>
</dbReference>
<dbReference type="Pfam" id="PF13185">
    <property type="entry name" value="GAF_2"/>
    <property type="match status" value="1"/>
</dbReference>
<dbReference type="InterPro" id="IPR036890">
    <property type="entry name" value="HATPase_C_sf"/>
</dbReference>
<dbReference type="Pfam" id="PF08448">
    <property type="entry name" value="PAS_4"/>
    <property type="match status" value="1"/>
</dbReference>
<dbReference type="FunFam" id="3.30.565.10:FF:000006">
    <property type="entry name" value="Sensor histidine kinase WalK"/>
    <property type="match status" value="1"/>
</dbReference>
<dbReference type="InterPro" id="IPR003661">
    <property type="entry name" value="HisK_dim/P_dom"/>
</dbReference>
<evidence type="ECO:0000313" key="13">
    <source>
        <dbReference type="EMBL" id="QDU36015.1"/>
    </source>
</evidence>
<feature type="domain" description="Histidine kinase" evidence="10">
    <location>
        <begin position="329"/>
        <end position="543"/>
    </location>
</feature>
<proteinExistence type="predicted"/>
<dbReference type="CDD" id="cd00075">
    <property type="entry name" value="HATPase"/>
    <property type="match status" value="1"/>
</dbReference>
<dbReference type="InterPro" id="IPR011006">
    <property type="entry name" value="CheY-like_superfamily"/>
</dbReference>
<dbReference type="EC" id="2.7.13.3" evidence="2"/>
<evidence type="ECO:0000259" key="12">
    <source>
        <dbReference type="PROSITE" id="PS50112"/>
    </source>
</evidence>
<keyword evidence="4 13" id="KW-0808">Transferase</keyword>
<evidence type="ECO:0000259" key="11">
    <source>
        <dbReference type="PROSITE" id="PS50110"/>
    </source>
</evidence>
<organism evidence="13 14">
    <name type="scientific">Maioricimonas rarisocia</name>
    <dbReference type="NCBI Taxonomy" id="2528026"/>
    <lineage>
        <taxon>Bacteria</taxon>
        <taxon>Pseudomonadati</taxon>
        <taxon>Planctomycetota</taxon>
        <taxon>Planctomycetia</taxon>
        <taxon>Planctomycetales</taxon>
        <taxon>Planctomycetaceae</taxon>
        <taxon>Maioricimonas</taxon>
    </lineage>
</organism>
<feature type="modified residue" description="4-aspartylphosphate" evidence="8">
    <location>
        <position position="614"/>
    </location>
</feature>
<keyword evidence="6" id="KW-0902">Two-component regulatory system</keyword>
<dbReference type="PROSITE" id="PS50109">
    <property type="entry name" value="HIS_KIN"/>
    <property type="match status" value="1"/>
</dbReference>
<dbReference type="InterPro" id="IPR029016">
    <property type="entry name" value="GAF-like_dom_sf"/>
</dbReference>
<evidence type="ECO:0000256" key="8">
    <source>
        <dbReference type="PROSITE-ProRule" id="PRU00169"/>
    </source>
</evidence>
<dbReference type="InterPro" id="IPR000014">
    <property type="entry name" value="PAS"/>
</dbReference>
<evidence type="ECO:0000256" key="2">
    <source>
        <dbReference type="ARBA" id="ARBA00012438"/>
    </source>
</evidence>
<dbReference type="Pfam" id="PF00512">
    <property type="entry name" value="HisKA"/>
    <property type="match status" value="1"/>
</dbReference>
<dbReference type="NCBIfam" id="TIGR00229">
    <property type="entry name" value="sensory_box"/>
    <property type="match status" value="1"/>
</dbReference>
<dbReference type="InterPro" id="IPR005467">
    <property type="entry name" value="His_kinase_dom"/>
</dbReference>
<dbReference type="SUPFAM" id="SSF47384">
    <property type="entry name" value="Homodimeric domain of signal transducing histidine kinase"/>
    <property type="match status" value="1"/>
</dbReference>
<dbReference type="SUPFAM" id="SSF55874">
    <property type="entry name" value="ATPase domain of HSP90 chaperone/DNA topoisomerase II/histidine kinase"/>
    <property type="match status" value="1"/>
</dbReference>
<evidence type="ECO:0000256" key="7">
    <source>
        <dbReference type="ARBA" id="ARBA00023136"/>
    </source>
</evidence>
<keyword evidence="3 8" id="KW-0597">Phosphoprotein</keyword>
<dbReference type="Pfam" id="PF02518">
    <property type="entry name" value="HATPase_c"/>
    <property type="match status" value="1"/>
</dbReference>
<dbReference type="InterPro" id="IPR004358">
    <property type="entry name" value="Sig_transdc_His_kin-like_C"/>
</dbReference>
<dbReference type="GO" id="GO:0000155">
    <property type="term" value="F:phosphorelay sensor kinase activity"/>
    <property type="evidence" value="ECO:0007669"/>
    <property type="project" value="InterPro"/>
</dbReference>
<dbReference type="SMART" id="SM00065">
    <property type="entry name" value="GAF"/>
    <property type="match status" value="1"/>
</dbReference>
<protein>
    <recommendedName>
        <fullName evidence="2">histidine kinase</fullName>
        <ecNumber evidence="2">2.7.13.3</ecNumber>
    </recommendedName>
</protein>
<feature type="region of interest" description="Disordered" evidence="9">
    <location>
        <begin position="540"/>
        <end position="560"/>
    </location>
</feature>
<dbReference type="InterPro" id="IPR035965">
    <property type="entry name" value="PAS-like_dom_sf"/>
</dbReference>
<dbReference type="Pfam" id="PF00072">
    <property type="entry name" value="Response_reg"/>
    <property type="match status" value="1"/>
</dbReference>
<dbReference type="PANTHER" id="PTHR43547:SF2">
    <property type="entry name" value="HYBRID SIGNAL TRANSDUCTION HISTIDINE KINASE C"/>
    <property type="match status" value="1"/>
</dbReference>
<gene>
    <name evidence="13" type="primary">luxQ_1</name>
    <name evidence="13" type="ORF">Mal4_02980</name>
</gene>
<dbReference type="Gene3D" id="3.40.50.2300">
    <property type="match status" value="1"/>
</dbReference>
<feature type="domain" description="PAS" evidence="12">
    <location>
        <begin position="2"/>
        <end position="97"/>
    </location>
</feature>
<dbReference type="Gene3D" id="3.30.450.40">
    <property type="match status" value="1"/>
</dbReference>
<evidence type="ECO:0000256" key="6">
    <source>
        <dbReference type="ARBA" id="ARBA00023012"/>
    </source>
</evidence>
<dbReference type="SMART" id="SM00388">
    <property type="entry name" value="HisKA"/>
    <property type="match status" value="1"/>
</dbReference>
<dbReference type="OrthoDB" id="9809348at2"/>
<dbReference type="InterPro" id="IPR003594">
    <property type="entry name" value="HATPase_dom"/>
</dbReference>
<dbReference type="CDD" id="cd00130">
    <property type="entry name" value="PAS"/>
    <property type="match status" value="1"/>
</dbReference>
<dbReference type="SMART" id="SM00448">
    <property type="entry name" value="REC"/>
    <property type="match status" value="1"/>
</dbReference>
<feature type="domain" description="Response regulatory" evidence="11">
    <location>
        <begin position="564"/>
        <end position="681"/>
    </location>
</feature>
<evidence type="ECO:0000256" key="9">
    <source>
        <dbReference type="SAM" id="MobiDB-lite"/>
    </source>
</evidence>
<dbReference type="EMBL" id="CP036275">
    <property type="protein sequence ID" value="QDU36015.1"/>
    <property type="molecule type" value="Genomic_DNA"/>
</dbReference>
<name>A0A517Z0M4_9PLAN</name>
<evidence type="ECO:0000256" key="4">
    <source>
        <dbReference type="ARBA" id="ARBA00022679"/>
    </source>
</evidence>
<dbReference type="SMART" id="SM00091">
    <property type="entry name" value="PAS"/>
    <property type="match status" value="1"/>
</dbReference>
<dbReference type="InterPro" id="IPR001789">
    <property type="entry name" value="Sig_transdc_resp-reg_receiver"/>
</dbReference>
<dbReference type="AlphaFoldDB" id="A0A517Z0M4"/>
<dbReference type="InterPro" id="IPR013656">
    <property type="entry name" value="PAS_4"/>
</dbReference>
<evidence type="ECO:0000313" key="14">
    <source>
        <dbReference type="Proteomes" id="UP000320496"/>
    </source>
</evidence>
<dbReference type="InterPro" id="IPR003018">
    <property type="entry name" value="GAF"/>
</dbReference>
<dbReference type="Gene3D" id="1.10.287.130">
    <property type="match status" value="1"/>
</dbReference>
<dbReference type="SUPFAM" id="SSF55781">
    <property type="entry name" value="GAF domain-like"/>
    <property type="match status" value="1"/>
</dbReference>
<dbReference type="Gene3D" id="3.30.565.10">
    <property type="entry name" value="Histidine kinase-like ATPase, C-terminal domain"/>
    <property type="match status" value="1"/>
</dbReference>
<dbReference type="InterPro" id="IPR036097">
    <property type="entry name" value="HisK_dim/P_sf"/>
</dbReference>